<proteinExistence type="predicted"/>
<dbReference type="PRINTS" id="PR00420">
    <property type="entry name" value="RNGMNOXGNASE"/>
</dbReference>
<reference evidence="5 6" key="1">
    <citation type="submission" date="2017-06" db="EMBL/GenBank/DDBJ databases">
        <title>Draft genome of Pseudomonas nitroreducens DF05.</title>
        <authorList>
            <person name="Iyer R."/>
        </authorList>
    </citation>
    <scope>NUCLEOTIDE SEQUENCE [LARGE SCALE GENOMIC DNA]</scope>
    <source>
        <strain evidence="5 6">DF05</strain>
    </source>
</reference>
<keyword evidence="5" id="KW-0503">Monooxygenase</keyword>
<protein>
    <recommendedName>
        <fullName evidence="3">4-hydroxybenzoate 3-monooxygenase</fullName>
        <ecNumber evidence="3">1.14.13.2</ecNumber>
    </recommendedName>
</protein>
<evidence type="ECO:0000259" key="4">
    <source>
        <dbReference type="Pfam" id="PF01494"/>
    </source>
</evidence>
<dbReference type="PANTHER" id="PTHR43004">
    <property type="entry name" value="TRK SYSTEM POTASSIUM UPTAKE PROTEIN"/>
    <property type="match status" value="1"/>
</dbReference>
<dbReference type="NCBIfam" id="NF006091">
    <property type="entry name" value="PRK08243.1"/>
    <property type="match status" value="1"/>
</dbReference>
<dbReference type="GO" id="GO:0018659">
    <property type="term" value="F:4-hydroxybenzoate 3-monooxygenase activity"/>
    <property type="evidence" value="ECO:0007669"/>
    <property type="project" value="UniProtKB-UniRule"/>
</dbReference>
<dbReference type="Pfam" id="PF01494">
    <property type="entry name" value="FAD_binding_3"/>
    <property type="match status" value="1"/>
</dbReference>
<organism evidence="5 6">
    <name type="scientific">Pseudomonas nitroreducens</name>
    <dbReference type="NCBI Taxonomy" id="46680"/>
    <lineage>
        <taxon>Bacteria</taxon>
        <taxon>Pseudomonadati</taxon>
        <taxon>Pseudomonadota</taxon>
        <taxon>Gammaproteobacteria</taxon>
        <taxon>Pseudomonadales</taxon>
        <taxon>Pseudomonadaceae</taxon>
        <taxon>Pseudomonas</taxon>
    </lineage>
</organism>
<accession>A0A246FAB6</accession>
<dbReference type="EC" id="1.14.13.2" evidence="3"/>
<dbReference type="SUPFAM" id="SSF51905">
    <property type="entry name" value="FAD/NAD(P)-binding domain"/>
    <property type="match status" value="1"/>
</dbReference>
<sequence>MKTQVAIIGAGPAGLLLGQLLHKAGIDTVILERQTPDYVLGRIRAGVLEQGTADLLREAGAGARMDAEGLLHDGFELVLNGRRERIDLKALTGGKQVMVYGQNEVTRDLMQARAASGAISVYEAADVELHDVTREKPYVTFTHQGERVRLDCDYIAGCDGFHGVARRSIPAERLKVFERVYPFGWLGLLSDTPPVNHELIYASSERGFSLCSQRSATRSRYYLQVGLEENVEDWSDERFWEELKRRIPEDAARQLVTGPSLEKSIAPLRSFVVEPLQYGRLFLVGDAGHIVPPTGAKGLNLAASDVDALHRILVKVYGEGRTDLLEQYSPIALRRIWKAERFSWWMTSMLHRFPDSDAFTRRMLETELDYFVGSEAGRTTIAENYVGLPFEEVA</sequence>
<dbReference type="NCBIfam" id="TIGR02360">
    <property type="entry name" value="pbenz_hydroxyl"/>
    <property type="match status" value="1"/>
</dbReference>
<dbReference type="Gene3D" id="3.50.50.60">
    <property type="entry name" value="FAD/NAD(P)-binding domain"/>
    <property type="match status" value="1"/>
</dbReference>
<name>A0A246FAB6_PSENT</name>
<dbReference type="GO" id="GO:0043639">
    <property type="term" value="P:benzoate catabolic process"/>
    <property type="evidence" value="ECO:0007669"/>
    <property type="project" value="InterPro"/>
</dbReference>
<dbReference type="RefSeq" id="WP_088417406.1">
    <property type="nucleotide sequence ID" value="NZ_NJBA01000003.1"/>
</dbReference>
<dbReference type="InterPro" id="IPR050641">
    <property type="entry name" value="RIFMO-like"/>
</dbReference>
<feature type="domain" description="FAD-binding" evidence="4">
    <location>
        <begin position="2"/>
        <end position="343"/>
    </location>
</feature>
<evidence type="ECO:0000256" key="2">
    <source>
        <dbReference type="ARBA" id="ARBA00022827"/>
    </source>
</evidence>
<dbReference type="InterPro" id="IPR036188">
    <property type="entry name" value="FAD/NAD-bd_sf"/>
</dbReference>
<dbReference type="AlphaFoldDB" id="A0A246FAB6"/>
<comment type="caution">
    <text evidence="5">The sequence shown here is derived from an EMBL/GenBank/DDBJ whole genome shotgun (WGS) entry which is preliminary data.</text>
</comment>
<evidence type="ECO:0000313" key="5">
    <source>
        <dbReference type="EMBL" id="OWP51244.1"/>
    </source>
</evidence>
<dbReference type="EMBL" id="NJBA01000003">
    <property type="protein sequence ID" value="OWP51244.1"/>
    <property type="molecule type" value="Genomic_DNA"/>
</dbReference>
<dbReference type="PANTHER" id="PTHR43004:SF3">
    <property type="entry name" value="P-HYDROXYBENZOATE HYDROXYLASE"/>
    <property type="match status" value="1"/>
</dbReference>
<dbReference type="InterPro" id="IPR002938">
    <property type="entry name" value="FAD-bd"/>
</dbReference>
<gene>
    <name evidence="5" type="primary">pobA</name>
    <name evidence="5" type="ORF">CEG18_10295</name>
</gene>
<keyword evidence="1" id="KW-0285">Flavoprotein</keyword>
<dbReference type="eggNOG" id="COG0654">
    <property type="taxonomic scope" value="Bacteria"/>
</dbReference>
<dbReference type="GO" id="GO:0071949">
    <property type="term" value="F:FAD binding"/>
    <property type="evidence" value="ECO:0007669"/>
    <property type="project" value="InterPro"/>
</dbReference>
<dbReference type="Gene3D" id="3.30.9.10">
    <property type="entry name" value="D-Amino Acid Oxidase, subunit A, domain 2"/>
    <property type="match status" value="1"/>
</dbReference>
<dbReference type="STRING" id="46680.GCA_000807755_00119"/>
<keyword evidence="5" id="KW-0560">Oxidoreductase</keyword>
<evidence type="ECO:0000256" key="3">
    <source>
        <dbReference type="NCBIfam" id="TIGR02360"/>
    </source>
</evidence>
<dbReference type="Proteomes" id="UP000198145">
    <property type="component" value="Unassembled WGS sequence"/>
</dbReference>
<evidence type="ECO:0000313" key="6">
    <source>
        <dbReference type="Proteomes" id="UP000198145"/>
    </source>
</evidence>
<dbReference type="InterPro" id="IPR012733">
    <property type="entry name" value="HB_mOase"/>
</dbReference>
<dbReference type="SUPFAM" id="SSF54373">
    <property type="entry name" value="FAD-linked reductases, C-terminal domain"/>
    <property type="match status" value="1"/>
</dbReference>
<evidence type="ECO:0000256" key="1">
    <source>
        <dbReference type="ARBA" id="ARBA00022630"/>
    </source>
</evidence>
<keyword evidence="2" id="KW-0274">FAD</keyword>